<dbReference type="RefSeq" id="WP_046495736.1">
    <property type="nucleotide sequence ID" value="NZ_CGIH01000009.1"/>
</dbReference>
<dbReference type="OrthoDB" id="1807070at2"/>
<evidence type="ECO:0000313" key="2">
    <source>
        <dbReference type="Proteomes" id="UP000045545"/>
    </source>
</evidence>
<organism evidence="1 2">
    <name type="scientific">Syntrophomonas zehnderi OL-4</name>
    <dbReference type="NCBI Taxonomy" id="690567"/>
    <lineage>
        <taxon>Bacteria</taxon>
        <taxon>Bacillati</taxon>
        <taxon>Bacillota</taxon>
        <taxon>Clostridia</taxon>
        <taxon>Eubacteriales</taxon>
        <taxon>Syntrophomonadaceae</taxon>
        <taxon>Syntrophomonas</taxon>
    </lineage>
</organism>
<name>A0A0E4C7W1_9FIRM</name>
<dbReference type="AlphaFoldDB" id="A0A0E4C7W1"/>
<gene>
    <name evidence="1" type="ORF">642</name>
</gene>
<proteinExistence type="predicted"/>
<dbReference type="EMBL" id="CGIH01000009">
    <property type="protein sequence ID" value="CFX15625.1"/>
    <property type="molecule type" value="Genomic_DNA"/>
</dbReference>
<evidence type="ECO:0000313" key="1">
    <source>
        <dbReference type="EMBL" id="CFX15625.1"/>
    </source>
</evidence>
<dbReference type="Proteomes" id="UP000045545">
    <property type="component" value="Unassembled WGS sequence"/>
</dbReference>
<reference evidence="1 2" key="1">
    <citation type="submission" date="2015-03" db="EMBL/GenBank/DDBJ databases">
        <authorList>
            <person name="Murphy D."/>
        </authorList>
    </citation>
    <scope>NUCLEOTIDE SEQUENCE [LARGE SCALE GENOMIC DNA]</scope>
    <source>
        <strain evidence="1 2">OL-4</strain>
    </source>
</reference>
<accession>A0A0E4C7W1</accession>
<keyword evidence="2" id="KW-1185">Reference proteome</keyword>
<protein>
    <submittedName>
        <fullName evidence="1">Uncharacterized</fullName>
    </submittedName>
</protein>
<sequence length="235" mass="27161">MKIQPIFYEHPDLYGKYYAIGLNASIMLGRAVELLAEIIPEYTHQDVYRFLTDQQFRHAIINSKQNRLEHDNTREAWLNLHEREIGKRKWYQESVDIVRHLIDAPEPPSIYENTMEGFVYDAVTSSQQQMIPVSYRWLSSGQQPGALLKQELLLLFEVLGMELESINDEIYYVGFINTFSGSYRVPTVTVTLPGLSFLDKETQVGINAIGFHLPDNEFKQLRDQCLAGSSDRPTR</sequence>